<name>A0A2Z6Q2J3_9GLOM</name>
<dbReference type="InterPro" id="IPR011990">
    <property type="entry name" value="TPR-like_helical_dom_sf"/>
</dbReference>
<accession>A0A2Z6Q2J3</accession>
<proteinExistence type="predicted"/>
<dbReference type="STRING" id="94130.A0A2Z6Q2J3"/>
<dbReference type="PANTHER" id="PTHR43628:SF1">
    <property type="entry name" value="CHITIN SYNTHASE REGULATORY FACTOR 2-RELATED"/>
    <property type="match status" value="1"/>
</dbReference>
<protein>
    <submittedName>
        <fullName evidence="1">Uncharacterized protein</fullName>
    </submittedName>
</protein>
<gene>
    <name evidence="1" type="ORF">RclHR1_01080016</name>
</gene>
<comment type="caution">
    <text evidence="1">The sequence shown here is derived from an EMBL/GenBank/DDBJ whole genome shotgun (WGS) entry which is preliminary data.</text>
</comment>
<evidence type="ECO:0000313" key="1">
    <source>
        <dbReference type="EMBL" id="GBB84160.1"/>
    </source>
</evidence>
<evidence type="ECO:0000313" key="2">
    <source>
        <dbReference type="Proteomes" id="UP000247702"/>
    </source>
</evidence>
<keyword evidence="2" id="KW-1185">Reference proteome</keyword>
<dbReference type="EMBL" id="BEXD01000091">
    <property type="protein sequence ID" value="GBB84160.1"/>
    <property type="molecule type" value="Genomic_DNA"/>
</dbReference>
<dbReference type="InterPro" id="IPR052945">
    <property type="entry name" value="Mitotic_Regulator"/>
</dbReference>
<dbReference type="InterPro" id="IPR006597">
    <property type="entry name" value="Sel1-like"/>
</dbReference>
<dbReference type="AlphaFoldDB" id="A0A2Z6Q2J3"/>
<dbReference type="PANTHER" id="PTHR43628">
    <property type="entry name" value="ACTIVATOR OF C KINASE PROTEIN 1-RELATED"/>
    <property type="match status" value="1"/>
</dbReference>
<dbReference type="SUPFAM" id="SSF81901">
    <property type="entry name" value="HCP-like"/>
    <property type="match status" value="2"/>
</dbReference>
<dbReference type="Proteomes" id="UP000247702">
    <property type="component" value="Unassembled WGS sequence"/>
</dbReference>
<dbReference type="Gene3D" id="1.25.40.10">
    <property type="entry name" value="Tetratricopeptide repeat domain"/>
    <property type="match status" value="1"/>
</dbReference>
<reference evidence="1 2" key="1">
    <citation type="submission" date="2017-11" db="EMBL/GenBank/DDBJ databases">
        <title>The genome of Rhizophagus clarus HR1 reveals common genetic basis of auxotrophy among arbuscular mycorrhizal fungi.</title>
        <authorList>
            <person name="Kobayashi Y."/>
        </authorList>
    </citation>
    <scope>NUCLEOTIDE SEQUENCE [LARGE SCALE GENOMIC DNA]</scope>
    <source>
        <strain evidence="1 2">HR1</strain>
    </source>
</reference>
<sequence>MEAQKLISGLFKLQYHHTIIFTMSDNQFIFDNTYSLNINSHIIKHFNKINIKEINPTTNIINEYIFEGDLSILVDELVYHIFKEFNEGKNREIIKQHVLNYIHSHGIISQEICCWLSNNQNNSNSTYLFGYFNYHGIGTDLDKQKAIELYQKAAKLENRVAQLNLANMHIYGKEVDNDYDLAFELSKKLAEVECASGINNLGYCYNNGIGTDINNQKAFELFQKAADLGNSYGINSLGCCYEEGIGTDTNKQKAFELYKKAADLGNSTGMSNLGYCYYGGIGTDVDEQKAFELFQKAADLGSDAAQYNLAWIYENGDGIKDMKQAIYWYKKSAEQDYEIAQNKLKEILKK</sequence>
<dbReference type="SMART" id="SM00671">
    <property type="entry name" value="SEL1"/>
    <property type="match status" value="6"/>
</dbReference>
<organism evidence="1 2">
    <name type="scientific">Rhizophagus clarus</name>
    <dbReference type="NCBI Taxonomy" id="94130"/>
    <lineage>
        <taxon>Eukaryota</taxon>
        <taxon>Fungi</taxon>
        <taxon>Fungi incertae sedis</taxon>
        <taxon>Mucoromycota</taxon>
        <taxon>Glomeromycotina</taxon>
        <taxon>Glomeromycetes</taxon>
        <taxon>Glomerales</taxon>
        <taxon>Glomeraceae</taxon>
        <taxon>Rhizophagus</taxon>
    </lineage>
</organism>
<dbReference type="Pfam" id="PF08238">
    <property type="entry name" value="Sel1"/>
    <property type="match status" value="6"/>
</dbReference>